<dbReference type="InterPro" id="IPR001258">
    <property type="entry name" value="NHL_repeat"/>
</dbReference>
<organism evidence="3 4">
    <name type="scientific">Photobacterium alginatilyticum</name>
    <dbReference type="NCBI Taxonomy" id="1775171"/>
    <lineage>
        <taxon>Bacteria</taxon>
        <taxon>Pseudomonadati</taxon>
        <taxon>Pseudomonadota</taxon>
        <taxon>Gammaproteobacteria</taxon>
        <taxon>Vibrionales</taxon>
        <taxon>Vibrionaceae</taxon>
        <taxon>Photobacterium</taxon>
    </lineage>
</organism>
<feature type="repeat" description="NHL" evidence="2">
    <location>
        <begin position="173"/>
        <end position="204"/>
    </location>
</feature>
<comment type="caution">
    <text evidence="3">The sequence shown here is derived from an EMBL/GenBank/DDBJ whole genome shotgun (WGS) entry which is preliminary data.</text>
</comment>
<reference evidence="3 4" key="1">
    <citation type="journal article" date="2017" name="Int. J. Syst. Evol. Microbiol.">
        <title>Photobacterium alginatilyticum sp. nov., a marine bacterium isolated from bottom seawater.</title>
        <authorList>
            <person name="Wang X."/>
            <person name="Wang Y."/>
            <person name="Yang X."/>
            <person name="Sun H."/>
            <person name="Li B."/>
            <person name="Zhang X.H."/>
        </authorList>
    </citation>
    <scope>NUCLEOTIDE SEQUENCE [LARGE SCALE GENOMIC DNA]</scope>
    <source>
        <strain evidence="3 4">P03D4</strain>
    </source>
</reference>
<dbReference type="PANTHER" id="PTHR24104:SF25">
    <property type="entry name" value="PROTEIN LIN-41"/>
    <property type="match status" value="1"/>
</dbReference>
<sequence>MQKGSPVELDQQRRQIIGTGLAALGVASVAGLSAPVFASNQLSTEGTAQDNCSRLTEHQIASLGINAPTFTVETPEGETLTLTRQLRMARRYQDLLYLSYQNESSIHVYDLVSLQPRFEIPFSDQLGILKDFAVSESGDVFVLFTGQHTITHLSSNGAFVQTIGEFGIDKPQQLNGPGSLTIDSLGNIHVWDTGARQIKVFTPDNQFVRQYGRARLSPLQMVKSIDGRDQIEVTGGLSGENTWKFAVL</sequence>
<dbReference type="PROSITE" id="PS51125">
    <property type="entry name" value="NHL"/>
    <property type="match status" value="1"/>
</dbReference>
<dbReference type="PANTHER" id="PTHR24104">
    <property type="entry name" value="E3 UBIQUITIN-PROTEIN LIGASE NHLRC1-RELATED"/>
    <property type="match status" value="1"/>
</dbReference>
<evidence type="ECO:0000313" key="3">
    <source>
        <dbReference type="EMBL" id="NBI56158.1"/>
    </source>
</evidence>
<evidence type="ECO:0000313" key="4">
    <source>
        <dbReference type="Proteomes" id="UP000738517"/>
    </source>
</evidence>
<accession>A0ABW9YR40</accession>
<dbReference type="InterPro" id="IPR011042">
    <property type="entry name" value="6-blade_b-propeller_TolB-like"/>
</dbReference>
<keyword evidence="4" id="KW-1185">Reference proteome</keyword>
<proteinExistence type="predicted"/>
<gene>
    <name evidence="3" type="ORF">EIZ48_27025</name>
</gene>
<protein>
    <submittedName>
        <fullName evidence="3">Uncharacterized protein</fullName>
    </submittedName>
</protein>
<dbReference type="InterPro" id="IPR050952">
    <property type="entry name" value="TRIM-NHL_E3_ligases"/>
</dbReference>
<name>A0ABW9YR40_9GAMM</name>
<dbReference type="SUPFAM" id="SSF101898">
    <property type="entry name" value="NHL repeat"/>
    <property type="match status" value="1"/>
</dbReference>
<evidence type="ECO:0000256" key="1">
    <source>
        <dbReference type="ARBA" id="ARBA00022737"/>
    </source>
</evidence>
<dbReference type="Proteomes" id="UP000738517">
    <property type="component" value="Unassembled WGS sequence"/>
</dbReference>
<dbReference type="EMBL" id="RSEJ01000049">
    <property type="protein sequence ID" value="NBI56158.1"/>
    <property type="molecule type" value="Genomic_DNA"/>
</dbReference>
<keyword evidence="1" id="KW-0677">Repeat</keyword>
<dbReference type="RefSeq" id="WP_160658355.1">
    <property type="nucleotide sequence ID" value="NZ_RSEJ01000049.1"/>
</dbReference>
<dbReference type="Gene3D" id="2.120.10.30">
    <property type="entry name" value="TolB, C-terminal domain"/>
    <property type="match status" value="1"/>
</dbReference>
<evidence type="ECO:0000256" key="2">
    <source>
        <dbReference type="PROSITE-ProRule" id="PRU00504"/>
    </source>
</evidence>